<dbReference type="SMART" id="SM00644">
    <property type="entry name" value="Ami_2"/>
    <property type="match status" value="1"/>
</dbReference>
<evidence type="ECO:0000313" key="2">
    <source>
        <dbReference type="EMBL" id="MVT09887.1"/>
    </source>
</evidence>
<dbReference type="GO" id="GO:0009253">
    <property type="term" value="P:peptidoglycan catabolic process"/>
    <property type="evidence" value="ECO:0007669"/>
    <property type="project" value="InterPro"/>
</dbReference>
<dbReference type="Proteomes" id="UP000461730">
    <property type="component" value="Unassembled WGS sequence"/>
</dbReference>
<feature type="domain" description="N-acetylmuramoyl-L-alanine amidase" evidence="1">
    <location>
        <begin position="1"/>
        <end position="126"/>
    </location>
</feature>
<dbReference type="PANTHER" id="PTHR11022:SF41">
    <property type="entry name" value="PEPTIDOGLYCAN-RECOGNITION PROTEIN LC-RELATED"/>
    <property type="match status" value="1"/>
</dbReference>
<dbReference type="InterPro" id="IPR002502">
    <property type="entry name" value="Amidase_domain"/>
</dbReference>
<dbReference type="Gene3D" id="3.40.80.10">
    <property type="entry name" value="Peptidoglycan recognition protein-like"/>
    <property type="match status" value="1"/>
</dbReference>
<dbReference type="Pfam" id="PF01510">
    <property type="entry name" value="Amidase_2"/>
    <property type="match status" value="1"/>
</dbReference>
<dbReference type="PANTHER" id="PTHR11022">
    <property type="entry name" value="PEPTIDOGLYCAN RECOGNITION PROTEIN"/>
    <property type="match status" value="1"/>
</dbReference>
<organism evidence="2 3">
    <name type="scientific">Chitinophaga tropicalis</name>
    <dbReference type="NCBI Taxonomy" id="2683588"/>
    <lineage>
        <taxon>Bacteria</taxon>
        <taxon>Pseudomonadati</taxon>
        <taxon>Bacteroidota</taxon>
        <taxon>Chitinophagia</taxon>
        <taxon>Chitinophagales</taxon>
        <taxon>Chitinophagaceae</taxon>
        <taxon>Chitinophaga</taxon>
    </lineage>
</organism>
<accession>A0A7K1U6A5</accession>
<name>A0A7K1U6A5_9BACT</name>
<dbReference type="InterPro" id="IPR036505">
    <property type="entry name" value="Amidase/PGRP_sf"/>
</dbReference>
<proteinExistence type="predicted"/>
<dbReference type="GO" id="GO:0008745">
    <property type="term" value="F:N-acetylmuramoyl-L-alanine amidase activity"/>
    <property type="evidence" value="ECO:0007669"/>
    <property type="project" value="InterPro"/>
</dbReference>
<dbReference type="RefSeq" id="WP_157307323.1">
    <property type="nucleotide sequence ID" value="NZ_WRXN01000006.1"/>
</dbReference>
<keyword evidence="3" id="KW-1185">Reference proteome</keyword>
<reference evidence="2 3" key="1">
    <citation type="submission" date="2019-12" db="EMBL/GenBank/DDBJ databases">
        <title>Chitinophaga sp. strain ysch24 (GDMCC 1.1355), whole genome shotgun sequence.</title>
        <authorList>
            <person name="Zhang X."/>
        </authorList>
    </citation>
    <scope>NUCLEOTIDE SEQUENCE [LARGE SCALE GENOMIC DNA]</scope>
    <source>
        <strain evidence="3">ysch24</strain>
    </source>
</reference>
<dbReference type="EMBL" id="WRXN01000006">
    <property type="protein sequence ID" value="MVT09887.1"/>
    <property type="molecule type" value="Genomic_DNA"/>
</dbReference>
<comment type="caution">
    <text evidence="2">The sequence shown here is derived from an EMBL/GenBank/DDBJ whole genome shotgun (WGS) entry which is preliminary data.</text>
</comment>
<evidence type="ECO:0000259" key="1">
    <source>
        <dbReference type="SMART" id="SM00644"/>
    </source>
</evidence>
<gene>
    <name evidence="2" type="ORF">GO493_16570</name>
</gene>
<evidence type="ECO:0000313" key="3">
    <source>
        <dbReference type="Proteomes" id="UP000461730"/>
    </source>
</evidence>
<protein>
    <submittedName>
        <fullName evidence="2">N-acetylmuramoyl-L-alanine amidase</fullName>
    </submittedName>
</protein>
<sequence length="136" mass="15557">MRKIDFIVLHCTATPQDTRPEAIQRYWKENLKWKSPGYHYLIQASGHVIQLATEDRICNGVAGHNANSIHVSYIGGVDADNKPADNRTEAQRKAICELVTELKYQYPQAQILGHRDFPFVKKACPSFDARKEFKDL</sequence>
<dbReference type="InterPro" id="IPR015510">
    <property type="entry name" value="PGRP"/>
</dbReference>
<dbReference type="SUPFAM" id="SSF55846">
    <property type="entry name" value="N-acetylmuramoyl-L-alanine amidase-like"/>
    <property type="match status" value="1"/>
</dbReference>
<dbReference type="CDD" id="cd06583">
    <property type="entry name" value="PGRP"/>
    <property type="match status" value="1"/>
</dbReference>
<dbReference type="AlphaFoldDB" id="A0A7K1U6A5"/>